<evidence type="ECO:0008006" key="4">
    <source>
        <dbReference type="Google" id="ProtNLM"/>
    </source>
</evidence>
<keyword evidence="3" id="KW-1185">Reference proteome</keyword>
<dbReference type="Proteomes" id="UP001432027">
    <property type="component" value="Unassembled WGS sequence"/>
</dbReference>
<evidence type="ECO:0000313" key="2">
    <source>
        <dbReference type="EMBL" id="GMS93536.1"/>
    </source>
</evidence>
<reference evidence="2" key="1">
    <citation type="submission" date="2023-10" db="EMBL/GenBank/DDBJ databases">
        <title>Genome assembly of Pristionchus species.</title>
        <authorList>
            <person name="Yoshida K."/>
            <person name="Sommer R.J."/>
        </authorList>
    </citation>
    <scope>NUCLEOTIDE SEQUENCE</scope>
    <source>
        <strain evidence="2">RS0144</strain>
    </source>
</reference>
<proteinExistence type="predicted"/>
<protein>
    <recommendedName>
        <fullName evidence="4">Peptidase M13 N-terminal domain-containing protein</fullName>
    </recommendedName>
</protein>
<feature type="non-terminal residue" evidence="2">
    <location>
        <position position="1"/>
    </location>
</feature>
<dbReference type="AlphaFoldDB" id="A0AAV5TD89"/>
<gene>
    <name evidence="2" type="ORF">PENTCL1PPCAC_15711</name>
</gene>
<feature type="non-terminal residue" evidence="2">
    <location>
        <position position="166"/>
    </location>
</feature>
<evidence type="ECO:0000256" key="1">
    <source>
        <dbReference type="SAM" id="MobiDB-lite"/>
    </source>
</evidence>
<dbReference type="SUPFAM" id="SSF55486">
    <property type="entry name" value="Metalloproteases ('zincins'), catalytic domain"/>
    <property type="match status" value="1"/>
</dbReference>
<dbReference type="InterPro" id="IPR000718">
    <property type="entry name" value="Peptidase_M13"/>
</dbReference>
<dbReference type="GO" id="GO:0016485">
    <property type="term" value="P:protein processing"/>
    <property type="evidence" value="ECO:0007669"/>
    <property type="project" value="TreeGrafter"/>
</dbReference>
<sequence length="166" mass="18244">VFALATCGIAIASLVFNILIFYQVNIPSDPVAAPSSASPDITLPAAPSSTTSQSPPLPECKAPGKVSTDPTWKSVADQLLRGLDRTIDPCTDFYAYSCQSFLSNHSNPQSVSDESPMKINLQIADYLDNVDVDKANHYEIITKKRLSPYSIFCLRWERICIKRGLF</sequence>
<dbReference type="Gene3D" id="3.40.390.10">
    <property type="entry name" value="Collagenase (Catalytic Domain)"/>
    <property type="match status" value="1"/>
</dbReference>
<organism evidence="2 3">
    <name type="scientific">Pristionchus entomophagus</name>
    <dbReference type="NCBI Taxonomy" id="358040"/>
    <lineage>
        <taxon>Eukaryota</taxon>
        <taxon>Metazoa</taxon>
        <taxon>Ecdysozoa</taxon>
        <taxon>Nematoda</taxon>
        <taxon>Chromadorea</taxon>
        <taxon>Rhabditida</taxon>
        <taxon>Rhabditina</taxon>
        <taxon>Diplogasteromorpha</taxon>
        <taxon>Diplogasteroidea</taxon>
        <taxon>Neodiplogasteridae</taxon>
        <taxon>Pristionchus</taxon>
    </lineage>
</organism>
<dbReference type="InterPro" id="IPR042089">
    <property type="entry name" value="Peptidase_M13_dom_2"/>
</dbReference>
<feature type="compositionally biased region" description="Low complexity" evidence="1">
    <location>
        <begin position="37"/>
        <end position="54"/>
    </location>
</feature>
<dbReference type="PANTHER" id="PTHR11733:SF188">
    <property type="entry name" value="NEPRILYSIN"/>
    <property type="match status" value="1"/>
</dbReference>
<accession>A0AAV5TD89</accession>
<dbReference type="EMBL" id="BTSX01000004">
    <property type="protein sequence ID" value="GMS93536.1"/>
    <property type="molecule type" value="Genomic_DNA"/>
</dbReference>
<evidence type="ECO:0000313" key="3">
    <source>
        <dbReference type="Proteomes" id="UP001432027"/>
    </source>
</evidence>
<dbReference type="GO" id="GO:0004222">
    <property type="term" value="F:metalloendopeptidase activity"/>
    <property type="evidence" value="ECO:0007669"/>
    <property type="project" value="InterPro"/>
</dbReference>
<dbReference type="PROSITE" id="PS51885">
    <property type="entry name" value="NEPRILYSIN"/>
    <property type="match status" value="1"/>
</dbReference>
<name>A0AAV5TD89_9BILA</name>
<dbReference type="PANTHER" id="PTHR11733">
    <property type="entry name" value="ZINC METALLOPROTEASE FAMILY M13 NEPRILYSIN-RELATED"/>
    <property type="match status" value="1"/>
</dbReference>
<dbReference type="InterPro" id="IPR024079">
    <property type="entry name" value="MetalloPept_cat_dom_sf"/>
</dbReference>
<dbReference type="GO" id="GO:0005886">
    <property type="term" value="C:plasma membrane"/>
    <property type="evidence" value="ECO:0007669"/>
    <property type="project" value="TreeGrafter"/>
</dbReference>
<dbReference type="Gene3D" id="1.10.1380.10">
    <property type="entry name" value="Neutral endopeptidase , domain2"/>
    <property type="match status" value="1"/>
</dbReference>
<comment type="caution">
    <text evidence="2">The sequence shown here is derived from an EMBL/GenBank/DDBJ whole genome shotgun (WGS) entry which is preliminary data.</text>
</comment>
<feature type="region of interest" description="Disordered" evidence="1">
    <location>
        <begin position="37"/>
        <end position="69"/>
    </location>
</feature>